<evidence type="ECO:0000256" key="1">
    <source>
        <dbReference type="SAM" id="MobiDB-lite"/>
    </source>
</evidence>
<accession>A0A2N1M7X3</accession>
<dbReference type="AlphaFoldDB" id="A0A2N1M7X3"/>
<reference evidence="2 3" key="1">
    <citation type="submission" date="2016-04" db="EMBL/GenBank/DDBJ databases">
        <title>Genome analyses suggest a sexual origin of heterokaryosis in a supposedly ancient asexual fungus.</title>
        <authorList>
            <person name="Ropars J."/>
            <person name="Sedzielewska K."/>
            <person name="Noel J."/>
            <person name="Charron P."/>
            <person name="Farinelli L."/>
            <person name="Marton T."/>
            <person name="Kruger M."/>
            <person name="Pelin A."/>
            <person name="Brachmann A."/>
            <person name="Corradi N."/>
        </authorList>
    </citation>
    <scope>NUCLEOTIDE SEQUENCE [LARGE SCALE GENOMIC DNA]</scope>
    <source>
        <strain evidence="2 3">C2</strain>
    </source>
</reference>
<evidence type="ECO:0000313" key="3">
    <source>
        <dbReference type="Proteomes" id="UP000233469"/>
    </source>
</evidence>
<gene>
    <name evidence="2" type="ORF">RhiirC2_763807</name>
</gene>
<protein>
    <submittedName>
        <fullName evidence="2">Uncharacterized protein</fullName>
    </submittedName>
</protein>
<reference evidence="2 3" key="2">
    <citation type="submission" date="2017-10" db="EMBL/GenBank/DDBJ databases">
        <title>Extensive intraspecific genome diversity in a model arbuscular mycorrhizal fungus.</title>
        <authorList>
            <person name="Chen E.C.H."/>
            <person name="Morin E."/>
            <person name="Baudet D."/>
            <person name="Noel J."/>
            <person name="Ndikumana S."/>
            <person name="Charron P."/>
            <person name="St-Onge C."/>
            <person name="Giorgi J."/>
            <person name="Grigoriev I.V."/>
            <person name="Roux C."/>
            <person name="Martin F.M."/>
            <person name="Corradi N."/>
        </authorList>
    </citation>
    <scope>NUCLEOTIDE SEQUENCE [LARGE SCALE GENOMIC DNA]</scope>
    <source>
        <strain evidence="2 3">C2</strain>
    </source>
</reference>
<feature type="compositionally biased region" description="Polar residues" evidence="1">
    <location>
        <begin position="9"/>
        <end position="21"/>
    </location>
</feature>
<organism evidence="2 3">
    <name type="scientific">Rhizophagus irregularis</name>
    <dbReference type="NCBI Taxonomy" id="588596"/>
    <lineage>
        <taxon>Eukaryota</taxon>
        <taxon>Fungi</taxon>
        <taxon>Fungi incertae sedis</taxon>
        <taxon>Mucoromycota</taxon>
        <taxon>Glomeromycotina</taxon>
        <taxon>Glomeromycetes</taxon>
        <taxon>Glomerales</taxon>
        <taxon>Glomeraceae</taxon>
        <taxon>Rhizophagus</taxon>
    </lineage>
</organism>
<dbReference type="Proteomes" id="UP000233469">
    <property type="component" value="Unassembled WGS sequence"/>
</dbReference>
<proteinExistence type="predicted"/>
<evidence type="ECO:0000313" key="2">
    <source>
        <dbReference type="EMBL" id="PKK57735.1"/>
    </source>
</evidence>
<comment type="caution">
    <text evidence="2">The sequence shown here is derived from an EMBL/GenBank/DDBJ whole genome shotgun (WGS) entry which is preliminary data.</text>
</comment>
<dbReference type="EMBL" id="LLXL01004141">
    <property type="protein sequence ID" value="PKK57735.1"/>
    <property type="molecule type" value="Genomic_DNA"/>
</dbReference>
<dbReference type="VEuPathDB" id="FungiDB:FUN_020935"/>
<feature type="region of interest" description="Disordered" evidence="1">
    <location>
        <begin position="1"/>
        <end position="27"/>
    </location>
</feature>
<name>A0A2N1M7X3_9GLOM</name>
<sequence>MKKTRSWDNTRPTHTISTTTFDPPPRNFIGNRLPSSMTDTFHLPAITLQPILSIEGNTWHAKLGILIPDNLLPYVTEDPIYVSKRQEKLKGKQHALSSKAWLAVIKEYKEYAERNLA</sequence>